<keyword evidence="1" id="KW-1133">Transmembrane helix</keyword>
<feature type="transmembrane region" description="Helical" evidence="1">
    <location>
        <begin position="17"/>
        <end position="42"/>
    </location>
</feature>
<reference evidence="2" key="1">
    <citation type="submission" date="2019-11" db="EMBL/GenBank/DDBJ databases">
        <title>Description of new Acetobacter species.</title>
        <authorList>
            <person name="Cleenwerck I."/>
            <person name="Sombolestani A.S."/>
        </authorList>
    </citation>
    <scope>NUCLEOTIDE SEQUENCE</scope>
    <source>
        <strain evidence="2">LMG 1626</strain>
    </source>
</reference>
<keyword evidence="1" id="KW-0812">Transmembrane</keyword>
<dbReference type="Proteomes" id="UP000597459">
    <property type="component" value="Unassembled WGS sequence"/>
</dbReference>
<proteinExistence type="predicted"/>
<feature type="transmembrane region" description="Helical" evidence="1">
    <location>
        <begin position="149"/>
        <end position="168"/>
    </location>
</feature>
<evidence type="ECO:0008006" key="4">
    <source>
        <dbReference type="Google" id="ProtNLM"/>
    </source>
</evidence>
<keyword evidence="3" id="KW-1185">Reference proteome</keyword>
<name>A0A967EI28_9PROT</name>
<feature type="transmembrane region" description="Helical" evidence="1">
    <location>
        <begin position="54"/>
        <end position="73"/>
    </location>
</feature>
<comment type="caution">
    <text evidence="2">The sequence shown here is derived from an EMBL/GenBank/DDBJ whole genome shotgun (WGS) entry which is preliminary data.</text>
</comment>
<protein>
    <recommendedName>
        <fullName evidence="4">Yip1 domain-containing protein</fullName>
    </recommendedName>
</protein>
<keyword evidence="1" id="KW-0472">Membrane</keyword>
<evidence type="ECO:0000313" key="3">
    <source>
        <dbReference type="Proteomes" id="UP000597459"/>
    </source>
</evidence>
<organism evidence="2 3">
    <name type="scientific">Acetobacter estunensis</name>
    <dbReference type="NCBI Taxonomy" id="104097"/>
    <lineage>
        <taxon>Bacteria</taxon>
        <taxon>Pseudomonadati</taxon>
        <taxon>Pseudomonadota</taxon>
        <taxon>Alphaproteobacteria</taxon>
        <taxon>Acetobacterales</taxon>
        <taxon>Acetobacteraceae</taxon>
        <taxon>Acetobacter</taxon>
    </lineage>
</organism>
<evidence type="ECO:0000313" key="2">
    <source>
        <dbReference type="EMBL" id="NHO54757.1"/>
    </source>
</evidence>
<dbReference type="RefSeq" id="WP_166317412.1">
    <property type="nucleotide sequence ID" value="NZ_WOTH01000032.1"/>
</dbReference>
<accession>A0A967EI28</accession>
<dbReference type="EMBL" id="WOTH01000032">
    <property type="protein sequence ID" value="NHO54757.1"/>
    <property type="molecule type" value="Genomic_DNA"/>
</dbReference>
<sequence length="178" mass="19549">MEGLVNLTNDLAQAGGWLLPTLCYFAAMSSFIGALWGFYRYATPDLNPNRTRPWVPWVLMVMTGVFISFNVILSKSLVSAGSDIRTTLSDQATSYDSTAGDLLSGTGPKDAIIVIVQDFAAFFQIFGAFACFFAVVTWVGVVKGRSQRGFLSCAIQYVFGVILMNPVQEANWLLSYWP</sequence>
<gene>
    <name evidence="2" type="ORF">GOB87_12520</name>
</gene>
<evidence type="ECO:0000256" key="1">
    <source>
        <dbReference type="SAM" id="Phobius"/>
    </source>
</evidence>
<dbReference type="AlphaFoldDB" id="A0A967EI28"/>
<feature type="transmembrane region" description="Helical" evidence="1">
    <location>
        <begin position="119"/>
        <end position="142"/>
    </location>
</feature>